<sequence length="160" mass="18053">MNERCGDPIAKRIFVSVSKKSRHWPQAWSYDKEIVDVAIDLIKSKDTAAQVAYADTMLVVQERWPMRIWIIFDIFNTEYDPSKAHLPGQNDLPVIAISLSNKTTITNATEGLENRVNKGVREAHDLHGDGSRAPFKIDHANNNIPTFPSPRTRTTVTPKS</sequence>
<dbReference type="RefSeq" id="XP_062774256.1">
    <property type="nucleotide sequence ID" value="XM_062918205.1"/>
</dbReference>
<reference evidence="2" key="1">
    <citation type="journal article" date="2023" name="bioRxiv">
        <title>Complete genome of the Medicago anthracnose fungus, Colletotrichum destructivum, reveals a mini-chromosome-like region within a core chromosome.</title>
        <authorList>
            <person name="Lapalu N."/>
            <person name="Simon A."/>
            <person name="Lu A."/>
            <person name="Plaumann P.-L."/>
            <person name="Amselem J."/>
            <person name="Pigne S."/>
            <person name="Auger A."/>
            <person name="Koch C."/>
            <person name="Dallery J.-F."/>
            <person name="O'Connell R.J."/>
        </authorList>
    </citation>
    <scope>NUCLEOTIDE SEQUENCE [LARGE SCALE GENOMIC DNA]</scope>
    <source>
        <strain evidence="2">CBS 520.97</strain>
    </source>
</reference>
<dbReference type="EMBL" id="CP137305">
    <property type="protein sequence ID" value="WQF77032.1"/>
    <property type="molecule type" value="Genomic_DNA"/>
</dbReference>
<accession>A0AAX4I104</accession>
<evidence type="ECO:0000313" key="2">
    <source>
        <dbReference type="Proteomes" id="UP001322277"/>
    </source>
</evidence>
<keyword evidence="2" id="KW-1185">Reference proteome</keyword>
<proteinExistence type="predicted"/>
<evidence type="ECO:0000313" key="1">
    <source>
        <dbReference type="EMBL" id="WQF77032.1"/>
    </source>
</evidence>
<name>A0AAX4I104_9PEZI</name>
<dbReference type="Proteomes" id="UP001322277">
    <property type="component" value="Chromosome 1"/>
</dbReference>
<dbReference type="GeneID" id="87938549"/>
<gene>
    <name evidence="1" type="ORF">CDEST_02046</name>
</gene>
<protein>
    <submittedName>
        <fullName evidence="1">Uncharacterized protein</fullName>
    </submittedName>
</protein>
<organism evidence="1 2">
    <name type="scientific">Colletotrichum destructivum</name>
    <dbReference type="NCBI Taxonomy" id="34406"/>
    <lineage>
        <taxon>Eukaryota</taxon>
        <taxon>Fungi</taxon>
        <taxon>Dikarya</taxon>
        <taxon>Ascomycota</taxon>
        <taxon>Pezizomycotina</taxon>
        <taxon>Sordariomycetes</taxon>
        <taxon>Hypocreomycetidae</taxon>
        <taxon>Glomerellales</taxon>
        <taxon>Glomerellaceae</taxon>
        <taxon>Colletotrichum</taxon>
        <taxon>Colletotrichum destructivum species complex</taxon>
    </lineage>
</organism>
<dbReference type="KEGG" id="cdet:87938549"/>
<dbReference type="AlphaFoldDB" id="A0AAX4I104"/>